<dbReference type="OrthoDB" id="3539700at2759"/>
<dbReference type="EMBL" id="QGMK01001087">
    <property type="protein sequence ID" value="TVY73406.1"/>
    <property type="molecule type" value="Genomic_DNA"/>
</dbReference>
<accession>A0A8T9C7G2</accession>
<dbReference type="SUPFAM" id="SSF54695">
    <property type="entry name" value="POZ domain"/>
    <property type="match status" value="1"/>
</dbReference>
<dbReference type="Pfam" id="PF00651">
    <property type="entry name" value="BTB"/>
    <property type="match status" value="1"/>
</dbReference>
<dbReference type="InterPro" id="IPR011333">
    <property type="entry name" value="SKP1/BTB/POZ_sf"/>
</dbReference>
<proteinExistence type="predicted"/>
<feature type="domain" description="BTB" evidence="1">
    <location>
        <begin position="27"/>
        <end position="58"/>
    </location>
</feature>
<protein>
    <recommendedName>
        <fullName evidence="1">BTB domain-containing protein</fullName>
    </recommendedName>
</protein>
<dbReference type="Proteomes" id="UP000469558">
    <property type="component" value="Unassembled WGS sequence"/>
</dbReference>
<keyword evidence="3" id="KW-1185">Reference proteome</keyword>
<evidence type="ECO:0000313" key="3">
    <source>
        <dbReference type="Proteomes" id="UP000469558"/>
    </source>
</evidence>
<name>A0A8T9C7G2_9HELO</name>
<sequence>MPLSTPFPSIFRQPVIFQAPRFKSKDVDVRLEVFGQEFHVHSVLLKQQSAFFYTFLDSPDKTPAPASALFRYGYVSV</sequence>
<comment type="caution">
    <text evidence="2">The sequence shown here is derived from an EMBL/GenBank/DDBJ whole genome shotgun (WGS) entry which is preliminary data.</text>
</comment>
<organism evidence="2 3">
    <name type="scientific">Lachnellula suecica</name>
    <dbReference type="NCBI Taxonomy" id="602035"/>
    <lineage>
        <taxon>Eukaryota</taxon>
        <taxon>Fungi</taxon>
        <taxon>Dikarya</taxon>
        <taxon>Ascomycota</taxon>
        <taxon>Pezizomycotina</taxon>
        <taxon>Leotiomycetes</taxon>
        <taxon>Helotiales</taxon>
        <taxon>Lachnaceae</taxon>
        <taxon>Lachnellula</taxon>
    </lineage>
</organism>
<reference evidence="2 3" key="1">
    <citation type="submission" date="2018-05" db="EMBL/GenBank/DDBJ databases">
        <title>Genome sequencing and assembly of the regulated plant pathogen Lachnellula willkommii and related sister species for the development of diagnostic species identification markers.</title>
        <authorList>
            <person name="Giroux E."/>
            <person name="Bilodeau G."/>
        </authorList>
    </citation>
    <scope>NUCLEOTIDE SEQUENCE [LARGE SCALE GENOMIC DNA]</scope>
    <source>
        <strain evidence="2 3">CBS 268.59</strain>
    </source>
</reference>
<dbReference type="Gene3D" id="3.30.710.10">
    <property type="entry name" value="Potassium Channel Kv1.1, Chain A"/>
    <property type="match status" value="1"/>
</dbReference>
<dbReference type="InterPro" id="IPR000210">
    <property type="entry name" value="BTB/POZ_dom"/>
</dbReference>
<evidence type="ECO:0000313" key="2">
    <source>
        <dbReference type="EMBL" id="TVY73406.1"/>
    </source>
</evidence>
<gene>
    <name evidence="2" type="ORF">LSUE1_G008360</name>
</gene>
<evidence type="ECO:0000259" key="1">
    <source>
        <dbReference type="PROSITE" id="PS50097"/>
    </source>
</evidence>
<dbReference type="PROSITE" id="PS50097">
    <property type="entry name" value="BTB"/>
    <property type="match status" value="1"/>
</dbReference>
<dbReference type="AlphaFoldDB" id="A0A8T9C7G2"/>